<gene>
    <name evidence="2" type="ORF">PR048_007956</name>
</gene>
<feature type="compositionally biased region" description="Polar residues" evidence="1">
    <location>
        <begin position="1"/>
        <end position="15"/>
    </location>
</feature>
<protein>
    <submittedName>
        <fullName evidence="2">Uncharacterized protein</fullName>
    </submittedName>
</protein>
<name>A0ABQ9HVR1_9NEOP</name>
<feature type="region of interest" description="Disordered" evidence="1">
    <location>
        <begin position="298"/>
        <end position="334"/>
    </location>
</feature>
<evidence type="ECO:0000256" key="1">
    <source>
        <dbReference type="SAM" id="MobiDB-lite"/>
    </source>
</evidence>
<comment type="caution">
    <text evidence="2">The sequence shown here is derived from an EMBL/GenBank/DDBJ whole genome shotgun (WGS) entry which is preliminary data.</text>
</comment>
<evidence type="ECO:0000313" key="3">
    <source>
        <dbReference type="Proteomes" id="UP001159363"/>
    </source>
</evidence>
<organism evidence="2 3">
    <name type="scientific">Dryococelus australis</name>
    <dbReference type="NCBI Taxonomy" id="614101"/>
    <lineage>
        <taxon>Eukaryota</taxon>
        <taxon>Metazoa</taxon>
        <taxon>Ecdysozoa</taxon>
        <taxon>Arthropoda</taxon>
        <taxon>Hexapoda</taxon>
        <taxon>Insecta</taxon>
        <taxon>Pterygota</taxon>
        <taxon>Neoptera</taxon>
        <taxon>Polyneoptera</taxon>
        <taxon>Phasmatodea</taxon>
        <taxon>Verophasmatodea</taxon>
        <taxon>Anareolatae</taxon>
        <taxon>Phasmatidae</taxon>
        <taxon>Eurycanthinae</taxon>
        <taxon>Dryococelus</taxon>
    </lineage>
</organism>
<accession>A0ABQ9HVR1</accession>
<dbReference type="EMBL" id="JARBHB010000003">
    <property type="protein sequence ID" value="KAJ8888466.1"/>
    <property type="molecule type" value="Genomic_DNA"/>
</dbReference>
<evidence type="ECO:0000313" key="2">
    <source>
        <dbReference type="EMBL" id="KAJ8888466.1"/>
    </source>
</evidence>
<feature type="compositionally biased region" description="Pro residues" evidence="1">
    <location>
        <begin position="302"/>
        <end position="311"/>
    </location>
</feature>
<reference evidence="2 3" key="1">
    <citation type="submission" date="2023-02" db="EMBL/GenBank/DDBJ databases">
        <title>LHISI_Scaffold_Assembly.</title>
        <authorList>
            <person name="Stuart O.P."/>
            <person name="Cleave R."/>
            <person name="Magrath M.J.L."/>
            <person name="Mikheyev A.S."/>
        </authorList>
    </citation>
    <scope>NUCLEOTIDE SEQUENCE [LARGE SCALE GENOMIC DNA]</scope>
    <source>
        <strain evidence="2">Daus_M_001</strain>
        <tissue evidence="2">Leg muscle</tissue>
    </source>
</reference>
<dbReference type="Proteomes" id="UP001159363">
    <property type="component" value="Chromosome 3"/>
</dbReference>
<sequence>MKTSRPTALSGTIASYENPGVTRPAIEPGSPWWETSRLNAQPSCSHDAIRDEESATSFRKDPSQHTPGVISGNHRQPKSEWSNWDLNPGSPECESSLNIIFLSILREQVPQPVLAVRTEISKNNLQRNLDVFRTLRPNMHSAQSTGGWRMGRGIELTTTQPAGYEIYDLLNARRVLIPHHQTVYVRDKKLIRTFTSRLFLAMKRRSIQMVTVSRHNGRIWGQDHPREITEHERAYPKVNVFCAVPKDTSTVTGIPYLDMLTEWLFPQLKKAAGDFIFQPLVVVTLDIYEDMLSAAGRDAEAPPLPLTPPSKTPHHTTRSPEGVALRPNTNCRRR</sequence>
<proteinExistence type="predicted"/>
<feature type="region of interest" description="Disordered" evidence="1">
    <location>
        <begin position="1"/>
        <end position="87"/>
    </location>
</feature>
<feature type="compositionally biased region" description="Basic and acidic residues" evidence="1">
    <location>
        <begin position="47"/>
        <end position="63"/>
    </location>
</feature>
<keyword evidence="3" id="KW-1185">Reference proteome</keyword>